<evidence type="ECO:0000313" key="3">
    <source>
        <dbReference type="EMBL" id="HHL42333.1"/>
    </source>
</evidence>
<gene>
    <name evidence="3" type="ORF">ENJ42_01835</name>
</gene>
<dbReference type="AlphaFoldDB" id="A0A7C5LYI8"/>
<protein>
    <recommendedName>
        <fullName evidence="4">Calcium-binding protein</fullName>
    </recommendedName>
</protein>
<dbReference type="Proteomes" id="UP000885830">
    <property type="component" value="Unassembled WGS sequence"/>
</dbReference>
<proteinExistence type="predicted"/>
<evidence type="ECO:0000256" key="1">
    <source>
        <dbReference type="ARBA" id="ARBA00004613"/>
    </source>
</evidence>
<evidence type="ECO:0000256" key="2">
    <source>
        <dbReference type="ARBA" id="ARBA00022525"/>
    </source>
</evidence>
<accession>A0A7C5LYI8</accession>
<dbReference type="InterPro" id="IPR050557">
    <property type="entry name" value="RTX_toxin/Mannuronan_C5-epim"/>
</dbReference>
<feature type="non-terminal residue" evidence="3">
    <location>
        <position position="1"/>
    </location>
</feature>
<dbReference type="PRINTS" id="PR00313">
    <property type="entry name" value="CABNDNGRPT"/>
</dbReference>
<dbReference type="Pfam" id="PF00353">
    <property type="entry name" value="HemolysinCabind"/>
    <property type="match status" value="2"/>
</dbReference>
<dbReference type="PANTHER" id="PTHR38340">
    <property type="entry name" value="S-LAYER PROTEIN"/>
    <property type="match status" value="1"/>
</dbReference>
<dbReference type="SUPFAM" id="SSF51120">
    <property type="entry name" value="beta-Roll"/>
    <property type="match status" value="1"/>
</dbReference>
<dbReference type="GO" id="GO:0005509">
    <property type="term" value="F:calcium ion binding"/>
    <property type="evidence" value="ECO:0007669"/>
    <property type="project" value="InterPro"/>
</dbReference>
<evidence type="ECO:0008006" key="4">
    <source>
        <dbReference type="Google" id="ProtNLM"/>
    </source>
</evidence>
<comment type="subcellular location">
    <subcellularLocation>
        <location evidence="1">Secreted</location>
    </subcellularLocation>
</comment>
<sequence length="202" mass="20795">DTIYGGAGADRIEGDAGDDNLLGGDGNDSLFGGAGNDKLYGHGGNNLFIGGAGDDNYYGGAGADDFRFDLADGAAIERVNFFDTSDTVNLTGFGFASKAAAASSFSQSGNNVIFSSQGVTIVFYGATLSEVQNAVFIPSGSSAETSGKMVVSEIPDLPQDTIAEFLETVVADEVRSDSLYHEALETFADFAGLTQYDSGLLA</sequence>
<organism evidence="3">
    <name type="scientific">Hellea balneolensis</name>
    <dbReference type="NCBI Taxonomy" id="287478"/>
    <lineage>
        <taxon>Bacteria</taxon>
        <taxon>Pseudomonadati</taxon>
        <taxon>Pseudomonadota</taxon>
        <taxon>Alphaproteobacteria</taxon>
        <taxon>Maricaulales</taxon>
        <taxon>Robiginitomaculaceae</taxon>
        <taxon>Hellea</taxon>
    </lineage>
</organism>
<keyword evidence="2" id="KW-0964">Secreted</keyword>
<dbReference type="Gene3D" id="2.150.10.10">
    <property type="entry name" value="Serralysin-like metalloprotease, C-terminal"/>
    <property type="match status" value="1"/>
</dbReference>
<dbReference type="EMBL" id="DRMJ01000086">
    <property type="protein sequence ID" value="HHL42333.1"/>
    <property type="molecule type" value="Genomic_DNA"/>
</dbReference>
<comment type="caution">
    <text evidence="3">The sequence shown here is derived from an EMBL/GenBank/DDBJ whole genome shotgun (WGS) entry which is preliminary data.</text>
</comment>
<name>A0A7C5LYI8_9PROT</name>
<dbReference type="InterPro" id="IPR011049">
    <property type="entry name" value="Serralysin-like_metalloprot_C"/>
</dbReference>
<reference evidence="3" key="1">
    <citation type="journal article" date="2020" name="mSystems">
        <title>Genome- and Community-Level Interaction Insights into Carbon Utilization and Element Cycling Functions of Hydrothermarchaeota in Hydrothermal Sediment.</title>
        <authorList>
            <person name="Zhou Z."/>
            <person name="Liu Y."/>
            <person name="Xu W."/>
            <person name="Pan J."/>
            <person name="Luo Z.H."/>
            <person name="Li M."/>
        </authorList>
    </citation>
    <scope>NUCLEOTIDE SEQUENCE [LARGE SCALE GENOMIC DNA]</scope>
    <source>
        <strain evidence="3">HyVt-485</strain>
    </source>
</reference>
<dbReference type="InterPro" id="IPR001343">
    <property type="entry name" value="Hemolysn_Ca-bd"/>
</dbReference>
<dbReference type="PANTHER" id="PTHR38340:SF1">
    <property type="entry name" value="S-LAYER PROTEIN"/>
    <property type="match status" value="1"/>
</dbReference>
<dbReference type="GO" id="GO:0005576">
    <property type="term" value="C:extracellular region"/>
    <property type="evidence" value="ECO:0007669"/>
    <property type="project" value="UniProtKB-SubCell"/>
</dbReference>